<feature type="non-terminal residue" evidence="2">
    <location>
        <position position="1"/>
    </location>
</feature>
<name>V8NMJ3_OPHHA</name>
<dbReference type="GO" id="GO:0003743">
    <property type="term" value="F:translation initiation factor activity"/>
    <property type="evidence" value="ECO:0007669"/>
    <property type="project" value="UniProtKB-KW"/>
</dbReference>
<evidence type="ECO:0000256" key="1">
    <source>
        <dbReference type="SAM" id="MobiDB-lite"/>
    </source>
</evidence>
<feature type="compositionally biased region" description="Basic and acidic residues" evidence="1">
    <location>
        <begin position="21"/>
        <end position="31"/>
    </location>
</feature>
<dbReference type="AlphaFoldDB" id="V8NMJ3"/>
<protein>
    <submittedName>
        <fullName evidence="2">Eukaryotic translation initiation factor 3 subunit A</fullName>
    </submittedName>
</protein>
<evidence type="ECO:0000313" key="2">
    <source>
        <dbReference type="EMBL" id="ETE63191.1"/>
    </source>
</evidence>
<feature type="region of interest" description="Disordered" evidence="1">
    <location>
        <begin position="1"/>
        <end position="31"/>
    </location>
</feature>
<dbReference type="EMBL" id="AZIM01002870">
    <property type="protein sequence ID" value="ETE63191.1"/>
    <property type="molecule type" value="Genomic_DNA"/>
</dbReference>
<feature type="compositionally biased region" description="Basic residues" evidence="1">
    <location>
        <begin position="118"/>
        <end position="127"/>
    </location>
</feature>
<feature type="region of interest" description="Disordered" evidence="1">
    <location>
        <begin position="112"/>
        <end position="147"/>
    </location>
</feature>
<reference evidence="2 3" key="1">
    <citation type="journal article" date="2013" name="Proc. Natl. Acad. Sci. U.S.A.">
        <title>The king cobra genome reveals dynamic gene evolution and adaptation in the snake venom system.</title>
        <authorList>
            <person name="Vonk F.J."/>
            <person name="Casewell N.R."/>
            <person name="Henkel C.V."/>
            <person name="Heimberg A.M."/>
            <person name="Jansen H.J."/>
            <person name="McCleary R.J."/>
            <person name="Kerkkamp H.M."/>
            <person name="Vos R.A."/>
            <person name="Guerreiro I."/>
            <person name="Calvete J.J."/>
            <person name="Wuster W."/>
            <person name="Woods A.E."/>
            <person name="Logan J.M."/>
            <person name="Harrison R.A."/>
            <person name="Castoe T.A."/>
            <person name="de Koning A.P."/>
            <person name="Pollock D.D."/>
            <person name="Yandell M."/>
            <person name="Calderon D."/>
            <person name="Renjifo C."/>
            <person name="Currier R.B."/>
            <person name="Salgado D."/>
            <person name="Pla D."/>
            <person name="Sanz L."/>
            <person name="Hyder A.S."/>
            <person name="Ribeiro J.M."/>
            <person name="Arntzen J.W."/>
            <person name="van den Thillart G.E."/>
            <person name="Boetzer M."/>
            <person name="Pirovano W."/>
            <person name="Dirks R.P."/>
            <person name="Spaink H.P."/>
            <person name="Duboule D."/>
            <person name="McGlinn E."/>
            <person name="Kini R.M."/>
            <person name="Richardson M.K."/>
        </authorList>
    </citation>
    <scope>NUCLEOTIDE SEQUENCE</scope>
    <source>
        <tissue evidence="2">Blood</tissue>
    </source>
</reference>
<dbReference type="OrthoDB" id="10586582at2759"/>
<organism evidence="2 3">
    <name type="scientific">Ophiophagus hannah</name>
    <name type="common">King cobra</name>
    <name type="synonym">Naja hannah</name>
    <dbReference type="NCBI Taxonomy" id="8665"/>
    <lineage>
        <taxon>Eukaryota</taxon>
        <taxon>Metazoa</taxon>
        <taxon>Chordata</taxon>
        <taxon>Craniata</taxon>
        <taxon>Vertebrata</taxon>
        <taxon>Euteleostomi</taxon>
        <taxon>Lepidosauria</taxon>
        <taxon>Squamata</taxon>
        <taxon>Bifurcata</taxon>
        <taxon>Unidentata</taxon>
        <taxon>Episquamata</taxon>
        <taxon>Toxicofera</taxon>
        <taxon>Serpentes</taxon>
        <taxon>Colubroidea</taxon>
        <taxon>Elapidae</taxon>
        <taxon>Elapinae</taxon>
        <taxon>Ophiophagus</taxon>
    </lineage>
</organism>
<feature type="region of interest" description="Disordered" evidence="1">
    <location>
        <begin position="44"/>
        <end position="74"/>
    </location>
</feature>
<dbReference type="Proteomes" id="UP000018936">
    <property type="component" value="Unassembled WGS sequence"/>
</dbReference>
<feature type="compositionally biased region" description="Polar residues" evidence="1">
    <location>
        <begin position="11"/>
        <end position="20"/>
    </location>
</feature>
<gene>
    <name evidence="2" type="primary">eIF3-S10</name>
    <name evidence="2" type="ORF">L345_11048</name>
</gene>
<keyword evidence="3" id="KW-1185">Reference proteome</keyword>
<feature type="region of interest" description="Disordered" evidence="1">
    <location>
        <begin position="171"/>
        <end position="222"/>
    </location>
</feature>
<proteinExistence type="predicted"/>
<feature type="compositionally biased region" description="Basic and acidic residues" evidence="1">
    <location>
        <begin position="193"/>
        <end position="222"/>
    </location>
</feature>
<comment type="caution">
    <text evidence="2">The sequence shown here is derived from an EMBL/GenBank/DDBJ whole genome shotgun (WGS) entry which is preliminary data.</text>
</comment>
<accession>V8NMJ3</accession>
<keyword evidence="2" id="KW-0396">Initiation factor</keyword>
<keyword evidence="2" id="KW-0648">Protein biosynthesis</keyword>
<sequence length="222" mass="24446">MSSRKNRESPQSKNQASPTEKTSELPLDKTLRVASRGGLLGVCRDSVQLREPPNPTSDCPGHPASPSQESPRRPFWMQVGAGCMWRLGEGENQASWKFEKDGNGPISGFQRASGARGGHFRPPRGLKKASGVRGGQKSLPTMPMPILQPGRQPLAKIWSVPVMYPLIEGGQGGWGEERVWKEDKRKEKRKGRKDGVKKGKKGGRGEKMKEKRKDGVKKGREG</sequence>
<evidence type="ECO:0000313" key="3">
    <source>
        <dbReference type="Proteomes" id="UP000018936"/>
    </source>
</evidence>
<feature type="compositionally biased region" description="Basic and acidic residues" evidence="1">
    <location>
        <begin position="175"/>
        <end position="185"/>
    </location>
</feature>
<feature type="compositionally biased region" description="Basic and acidic residues" evidence="1">
    <location>
        <begin position="1"/>
        <end position="10"/>
    </location>
</feature>